<sequence length="76" mass="8247">MLILVTVPFPSTLVAQPGLLVAAGVRAQSLSPPTSNDFRQHNMESQAYWRSGCRVCIESAIFNTTEESRPNGKGVN</sequence>
<accession>A0A5N6E792</accession>
<evidence type="ECO:0000313" key="1">
    <source>
        <dbReference type="EMBL" id="KAB8212995.1"/>
    </source>
</evidence>
<proteinExistence type="predicted"/>
<dbReference type="AlphaFoldDB" id="A0A5N6E792"/>
<evidence type="ECO:0000313" key="2">
    <source>
        <dbReference type="Proteomes" id="UP000326799"/>
    </source>
</evidence>
<dbReference type="Proteomes" id="UP000326799">
    <property type="component" value="Unassembled WGS sequence"/>
</dbReference>
<reference evidence="1 2" key="1">
    <citation type="submission" date="2019-04" db="EMBL/GenBank/DDBJ databases">
        <title>Fungal friends and foes A comparative genomics study of 23 Aspergillus species from section Flavi.</title>
        <authorList>
            <consortium name="DOE Joint Genome Institute"/>
            <person name="Kjaerbolling I."/>
            <person name="Vesth T.C."/>
            <person name="Frisvad J.C."/>
            <person name="Nybo J.L."/>
            <person name="Theobald S."/>
            <person name="Kildgaard S."/>
            <person name="Petersen T.I."/>
            <person name="Kuo A."/>
            <person name="Sato A."/>
            <person name="Lyhne E.K."/>
            <person name="Kogle M.E."/>
            <person name="Wiebenga A."/>
            <person name="Kun R.S."/>
            <person name="Lubbers R.J."/>
            <person name="Makela M.R."/>
            <person name="Barry K."/>
            <person name="Chovatia M."/>
            <person name="Clum A."/>
            <person name="Daum C."/>
            <person name="Haridas S."/>
            <person name="He G."/>
            <person name="LaButti K."/>
            <person name="Lipzen A."/>
            <person name="Mondo S."/>
            <person name="Pangilinan J."/>
            <person name="Riley R."/>
            <person name="Salamov A."/>
            <person name="Simmons B.A."/>
            <person name="Magnuson J.K."/>
            <person name="Henrissat B."/>
            <person name="Mortensen U.H."/>
            <person name="Larsen T.O."/>
            <person name="De vries R.P."/>
            <person name="Grigoriev I.V."/>
            <person name="Machida M."/>
            <person name="Baker S.E."/>
            <person name="Andersen M.R."/>
        </authorList>
    </citation>
    <scope>NUCLEOTIDE SEQUENCE [LARGE SCALE GENOMIC DNA]</scope>
    <source>
        <strain evidence="1 2">CBS 126849</strain>
    </source>
</reference>
<dbReference type="EMBL" id="ML733748">
    <property type="protein sequence ID" value="KAB8212995.1"/>
    <property type="molecule type" value="Genomic_DNA"/>
</dbReference>
<gene>
    <name evidence="1" type="ORF">BDV33DRAFT_185685</name>
</gene>
<protein>
    <submittedName>
        <fullName evidence="1">Uncharacterized protein</fullName>
    </submittedName>
</protein>
<name>A0A5N6E792_9EURO</name>
<organism evidence="1 2">
    <name type="scientific">Aspergillus novoparasiticus</name>
    <dbReference type="NCBI Taxonomy" id="986946"/>
    <lineage>
        <taxon>Eukaryota</taxon>
        <taxon>Fungi</taxon>
        <taxon>Dikarya</taxon>
        <taxon>Ascomycota</taxon>
        <taxon>Pezizomycotina</taxon>
        <taxon>Eurotiomycetes</taxon>
        <taxon>Eurotiomycetidae</taxon>
        <taxon>Eurotiales</taxon>
        <taxon>Aspergillaceae</taxon>
        <taxon>Aspergillus</taxon>
        <taxon>Aspergillus subgen. Circumdati</taxon>
    </lineage>
</organism>
<keyword evidence="2" id="KW-1185">Reference proteome</keyword>